<evidence type="ECO:0000256" key="1">
    <source>
        <dbReference type="SAM" id="MobiDB-lite"/>
    </source>
</evidence>
<evidence type="ECO:0000313" key="3">
    <source>
        <dbReference type="Proteomes" id="UP001548587"/>
    </source>
</evidence>
<dbReference type="EMBL" id="JBEWCH010000006">
    <property type="protein sequence ID" value="MET1474953.1"/>
    <property type="molecule type" value="Genomic_DNA"/>
</dbReference>
<proteinExistence type="predicted"/>
<evidence type="ECO:0000313" key="2">
    <source>
        <dbReference type="EMBL" id="MET1474953.1"/>
    </source>
</evidence>
<comment type="caution">
    <text evidence="2">The sequence shown here is derived from an EMBL/GenBank/DDBJ whole genome shotgun (WGS) entry which is preliminary data.</text>
</comment>
<organism evidence="2 3">
    <name type="scientific">Burkholderia sola</name>
    <dbReference type="NCBI Taxonomy" id="2843302"/>
    <lineage>
        <taxon>Bacteria</taxon>
        <taxon>Pseudomonadati</taxon>
        <taxon>Pseudomonadota</taxon>
        <taxon>Betaproteobacteria</taxon>
        <taxon>Burkholderiales</taxon>
        <taxon>Burkholderiaceae</taxon>
        <taxon>Burkholderia</taxon>
        <taxon>Burkholderia cepacia complex</taxon>
    </lineage>
</organism>
<protein>
    <submittedName>
        <fullName evidence="2">Uncharacterized protein</fullName>
    </submittedName>
</protein>
<keyword evidence="3" id="KW-1185">Reference proteome</keyword>
<feature type="region of interest" description="Disordered" evidence="1">
    <location>
        <begin position="1"/>
        <end position="36"/>
    </location>
</feature>
<dbReference type="Proteomes" id="UP001548587">
    <property type="component" value="Unassembled WGS sequence"/>
</dbReference>
<accession>A0ABV2C773</accession>
<name>A0ABV2C773_9BURK</name>
<reference evidence="2 3" key="1">
    <citation type="submission" date="2024-06" db="EMBL/GenBank/DDBJ databases">
        <title>Burkholderia sola in Mexico.</title>
        <authorList>
            <person name="Estrada P."/>
        </authorList>
    </citation>
    <scope>NUCLEOTIDE SEQUENCE [LARGE SCALE GENOMIC DNA]</scope>
    <source>
        <strain evidence="2 3">CpTa8-5</strain>
    </source>
</reference>
<dbReference type="RefSeq" id="WP_209925522.1">
    <property type="nucleotide sequence ID" value="NZ_JBEWCH010000006.1"/>
</dbReference>
<sequence length="61" mass="6599">MKHVPAEAGTVAEPYGDERPCVGMRLPTPDAPRRDLPATVATGDALLRARRRWFARGGRAG</sequence>
<gene>
    <name evidence="2" type="ORF">ABXL37_11870</name>
</gene>